<reference evidence="2" key="1">
    <citation type="submission" date="2020-08" db="EMBL/GenBank/DDBJ databases">
        <title>Genome public.</title>
        <authorList>
            <person name="Liu C."/>
            <person name="Sun Q."/>
        </authorList>
    </citation>
    <scope>NUCLEOTIDE SEQUENCE</scope>
    <source>
        <strain evidence="2">NSJ-44</strain>
    </source>
</reference>
<organism evidence="2 3">
    <name type="scientific">Luoshenia tenuis</name>
    <dbReference type="NCBI Taxonomy" id="2763654"/>
    <lineage>
        <taxon>Bacteria</taxon>
        <taxon>Bacillati</taxon>
        <taxon>Bacillota</taxon>
        <taxon>Clostridia</taxon>
        <taxon>Christensenellales</taxon>
        <taxon>Christensenellaceae</taxon>
        <taxon>Luoshenia</taxon>
    </lineage>
</organism>
<evidence type="ECO:0000256" key="1">
    <source>
        <dbReference type="SAM" id="MobiDB-lite"/>
    </source>
</evidence>
<dbReference type="EMBL" id="JACRSO010000004">
    <property type="protein sequence ID" value="MBC8529732.1"/>
    <property type="molecule type" value="Genomic_DNA"/>
</dbReference>
<accession>A0A926D1B3</accession>
<protein>
    <submittedName>
        <fullName evidence="2">Uncharacterized protein</fullName>
    </submittedName>
</protein>
<dbReference type="AlphaFoldDB" id="A0A926D1B3"/>
<dbReference type="Proteomes" id="UP000654279">
    <property type="component" value="Unassembled WGS sequence"/>
</dbReference>
<evidence type="ECO:0000313" key="3">
    <source>
        <dbReference type="Proteomes" id="UP000654279"/>
    </source>
</evidence>
<dbReference type="RefSeq" id="WP_249285549.1">
    <property type="nucleotide sequence ID" value="NZ_JACRSO010000004.1"/>
</dbReference>
<feature type="region of interest" description="Disordered" evidence="1">
    <location>
        <begin position="58"/>
        <end position="81"/>
    </location>
</feature>
<name>A0A926D1B3_9FIRM</name>
<evidence type="ECO:0000313" key="2">
    <source>
        <dbReference type="EMBL" id="MBC8529732.1"/>
    </source>
</evidence>
<sequence length="81" mass="9085">MLEKDALQLETRNRKRPDNDQAFYDLDKVASFTECTGLAPSGIMSDEEAQSYADLYAIHPPRTPKGDSPNMADTAKNRRPI</sequence>
<keyword evidence="3" id="KW-1185">Reference proteome</keyword>
<comment type="caution">
    <text evidence="2">The sequence shown here is derived from an EMBL/GenBank/DDBJ whole genome shotgun (WGS) entry which is preliminary data.</text>
</comment>
<gene>
    <name evidence="2" type="ORF">H8699_09855</name>
</gene>
<proteinExistence type="predicted"/>